<dbReference type="SUPFAM" id="SSF81321">
    <property type="entry name" value="Family A G protein-coupled receptor-like"/>
    <property type="match status" value="1"/>
</dbReference>
<dbReference type="GO" id="GO:0004993">
    <property type="term" value="F:G protein-coupled serotonin receptor activity"/>
    <property type="evidence" value="ECO:0007669"/>
    <property type="project" value="TreeGrafter"/>
</dbReference>
<dbReference type="GO" id="GO:0030425">
    <property type="term" value="C:dendrite"/>
    <property type="evidence" value="ECO:0007669"/>
    <property type="project" value="TreeGrafter"/>
</dbReference>
<keyword evidence="3 9" id="KW-0812">Transmembrane</keyword>
<dbReference type="Pfam" id="PF00001">
    <property type="entry name" value="7tm_1"/>
    <property type="match status" value="1"/>
</dbReference>
<evidence type="ECO:0000256" key="10">
    <source>
        <dbReference type="SAM" id="Phobius"/>
    </source>
</evidence>
<dbReference type="PRINTS" id="PR00237">
    <property type="entry name" value="GPCRRHODOPSN"/>
</dbReference>
<dbReference type="PANTHER" id="PTHR24247:SF195">
    <property type="entry name" value="G-PROTEIN COUPLED RECEPTORS FAMILY 1 PROFILE DOMAIN-CONTAINING PROTEIN"/>
    <property type="match status" value="1"/>
</dbReference>
<feature type="transmembrane region" description="Helical" evidence="10">
    <location>
        <begin position="93"/>
        <end position="114"/>
    </location>
</feature>
<keyword evidence="6 10" id="KW-0472">Membrane</keyword>
<dbReference type="GO" id="GO:0005886">
    <property type="term" value="C:plasma membrane"/>
    <property type="evidence" value="ECO:0007669"/>
    <property type="project" value="UniProtKB-SubCell"/>
</dbReference>
<keyword evidence="12" id="KW-1185">Reference proteome</keyword>
<feature type="transmembrane region" description="Helical" evidence="10">
    <location>
        <begin position="301"/>
        <end position="321"/>
    </location>
</feature>
<evidence type="ECO:0000256" key="1">
    <source>
        <dbReference type="ARBA" id="ARBA00004651"/>
    </source>
</evidence>
<proteinExistence type="inferred from homology"/>
<feature type="transmembrane region" description="Helical" evidence="10">
    <location>
        <begin position="180"/>
        <end position="207"/>
    </location>
</feature>
<dbReference type="Proteomes" id="UP000694845">
    <property type="component" value="Unplaced"/>
</dbReference>
<keyword evidence="5 9" id="KW-0297">G-protein coupled receptor</keyword>
<evidence type="ECO:0000256" key="7">
    <source>
        <dbReference type="ARBA" id="ARBA00023170"/>
    </source>
</evidence>
<evidence type="ECO:0000256" key="5">
    <source>
        <dbReference type="ARBA" id="ARBA00023040"/>
    </source>
</evidence>
<evidence type="ECO:0000256" key="8">
    <source>
        <dbReference type="ARBA" id="ARBA00023224"/>
    </source>
</evidence>
<keyword evidence="2" id="KW-1003">Cell membrane</keyword>
<evidence type="ECO:0000256" key="4">
    <source>
        <dbReference type="ARBA" id="ARBA00022989"/>
    </source>
</evidence>
<accession>A0A8B7Y6A3</accession>
<dbReference type="GO" id="GO:0045202">
    <property type="term" value="C:synapse"/>
    <property type="evidence" value="ECO:0007669"/>
    <property type="project" value="TreeGrafter"/>
</dbReference>
<feature type="transmembrane region" description="Helical" evidence="10">
    <location>
        <begin position="55"/>
        <end position="81"/>
    </location>
</feature>
<evidence type="ECO:0000313" key="12">
    <source>
        <dbReference type="Proteomes" id="UP000694845"/>
    </source>
</evidence>
<dbReference type="OrthoDB" id="10071887at2759"/>
<dbReference type="GO" id="GO:0007187">
    <property type="term" value="P:G protein-coupled receptor signaling pathway, coupled to cyclic nucleotide second messenger"/>
    <property type="evidence" value="ECO:0007669"/>
    <property type="project" value="TreeGrafter"/>
</dbReference>
<dbReference type="PROSITE" id="PS50262">
    <property type="entry name" value="G_PROTEIN_RECEP_F1_2"/>
    <property type="match status" value="1"/>
</dbReference>
<feature type="domain" description="G-protein coupled receptors family 1 profile" evidence="11">
    <location>
        <begin position="34"/>
        <end position="320"/>
    </location>
</feature>
<protein>
    <submittedName>
        <fullName evidence="13">5-hydroxytryptamine receptor 1B-like</fullName>
    </submittedName>
</protein>
<dbReference type="PROSITE" id="PS00237">
    <property type="entry name" value="G_PROTEIN_RECEP_F1_1"/>
    <property type="match status" value="1"/>
</dbReference>
<evidence type="ECO:0000256" key="2">
    <source>
        <dbReference type="ARBA" id="ARBA00022475"/>
    </source>
</evidence>
<dbReference type="GeneID" id="110978229"/>
<feature type="transmembrane region" description="Helical" evidence="10">
    <location>
        <begin position="135"/>
        <end position="153"/>
    </location>
</feature>
<keyword evidence="8 9" id="KW-0807">Transducer</keyword>
<dbReference type="GO" id="GO:0007197">
    <property type="term" value="P:adenylate cyclase-inhibiting G protein-coupled acetylcholine receptor signaling pathway"/>
    <property type="evidence" value="ECO:0007669"/>
    <property type="project" value="TreeGrafter"/>
</dbReference>
<keyword evidence="7 9" id="KW-0675">Receptor</keyword>
<sequence>MSQEIPPGIKEACIGCYYVIIVAMWLEAAITILANILAIAAFFRSKRIRRKISNYFILNLSIADLLVGVTVIPLNNLFVYYGFWPFGKIVCKFWLLFQYTCTLLSGFGLVLISWDRFMWVRAPLVYIYYQSKKRAISVIVATILASYVFVSLIDVEWEVLSGTSNINYTVECQSEGIHSLAYALVTFAFEFLLPMGLLTTFNSLVFVKIRRVLLSRQRTESGTISMEIDNTLEHNHSSSSGGSGLSSGGASLTVPRLPGSQAYRKSAVMLAVMTGAFLLCWCPWFISVFLIALGIPVSPYALWGLSYLMFANSAINPFLYASTNVHYKAQMMSFLCFFRRRKK</sequence>
<comment type="subcellular location">
    <subcellularLocation>
        <location evidence="1">Cell membrane</location>
        <topology evidence="1">Multi-pass membrane protein</topology>
    </subcellularLocation>
</comment>
<evidence type="ECO:0000256" key="3">
    <source>
        <dbReference type="ARBA" id="ARBA00022692"/>
    </source>
</evidence>
<evidence type="ECO:0000259" key="11">
    <source>
        <dbReference type="PROSITE" id="PS50262"/>
    </source>
</evidence>
<evidence type="ECO:0000256" key="9">
    <source>
        <dbReference type="RuleBase" id="RU000688"/>
    </source>
</evidence>
<keyword evidence="4 10" id="KW-1133">Transmembrane helix</keyword>
<dbReference type="AlphaFoldDB" id="A0A8B7Y6A3"/>
<dbReference type="InterPro" id="IPR017452">
    <property type="entry name" value="GPCR_Rhodpsn_7TM"/>
</dbReference>
<dbReference type="KEGG" id="aplc:110978229"/>
<feature type="transmembrane region" description="Helical" evidence="10">
    <location>
        <begin position="267"/>
        <end position="295"/>
    </location>
</feature>
<dbReference type="PANTHER" id="PTHR24247">
    <property type="entry name" value="5-HYDROXYTRYPTAMINE RECEPTOR"/>
    <property type="match status" value="1"/>
</dbReference>
<comment type="similarity">
    <text evidence="9">Belongs to the G-protein coupled receptor 1 family.</text>
</comment>
<dbReference type="Gene3D" id="1.20.1070.10">
    <property type="entry name" value="Rhodopsin 7-helix transmembrane proteins"/>
    <property type="match status" value="1"/>
</dbReference>
<gene>
    <name evidence="13" type="primary">LOC110978229</name>
</gene>
<name>A0A8B7Y6A3_ACAPL</name>
<dbReference type="GO" id="GO:0016907">
    <property type="term" value="F:G protein-coupled acetylcholine receptor activity"/>
    <property type="evidence" value="ECO:0007669"/>
    <property type="project" value="TreeGrafter"/>
</dbReference>
<dbReference type="OMA" id="CWCPWFI"/>
<evidence type="ECO:0000256" key="6">
    <source>
        <dbReference type="ARBA" id="ARBA00023136"/>
    </source>
</evidence>
<dbReference type="InterPro" id="IPR000276">
    <property type="entry name" value="GPCR_Rhodpsn"/>
</dbReference>
<feature type="transmembrane region" description="Helical" evidence="10">
    <location>
        <begin position="17"/>
        <end position="43"/>
    </location>
</feature>
<reference evidence="13" key="1">
    <citation type="submission" date="2025-08" db="UniProtKB">
        <authorList>
            <consortium name="RefSeq"/>
        </authorList>
    </citation>
    <scope>IDENTIFICATION</scope>
</reference>
<dbReference type="RefSeq" id="XP_022088739.1">
    <property type="nucleotide sequence ID" value="XM_022233047.1"/>
</dbReference>
<evidence type="ECO:0000313" key="13">
    <source>
        <dbReference type="RefSeq" id="XP_022088739.1"/>
    </source>
</evidence>
<organism evidence="12 13">
    <name type="scientific">Acanthaster planci</name>
    <name type="common">Crown-of-thorns starfish</name>
    <dbReference type="NCBI Taxonomy" id="133434"/>
    <lineage>
        <taxon>Eukaryota</taxon>
        <taxon>Metazoa</taxon>
        <taxon>Echinodermata</taxon>
        <taxon>Eleutherozoa</taxon>
        <taxon>Asterozoa</taxon>
        <taxon>Asteroidea</taxon>
        <taxon>Valvatacea</taxon>
        <taxon>Valvatida</taxon>
        <taxon>Acanthasteridae</taxon>
        <taxon>Acanthaster</taxon>
    </lineage>
</organism>